<sequence length="386" mass="43093">MEDHLERFDRSLVLTEEEEEGVLTLSEEAWTGDTTTEGFLVVGRLLTSRPYRFDVLQMTLDSILRPVRGMTLKFLANNRFLLRFNHKADREKALDGCPWIFDQNLIILNRASAEEDPLQVNLSHSPFNVHIHGLPMPVMNKEIAASIGARLGEGVGTHSLVHVREAADLPLHLRDSSILCGCAARLEAMDKGEEGDQLQYGAWLRESRAIGQFSRMGSGAWGWNGEGVQSGGWYCRDQGDDCRRGLAIFDTGEAGNRRDMGDNWKNDGRAVGRWASPAGELERSTPRSQKSGPENRGYGQEIDRGPKDWDIQRQSETISKRPTSTQIGPCYDIEPILDTKYSNLSQSGLGKESLAATWESDGLDLVKDKQHMEKGKATHDIQPTEN</sequence>
<comment type="caution">
    <text evidence="3">The sequence shown here is derived from an EMBL/GenBank/DDBJ whole genome shotgun (WGS) entry which is preliminary data.</text>
</comment>
<dbReference type="Pfam" id="PF14111">
    <property type="entry name" value="DUF4283"/>
    <property type="match status" value="1"/>
</dbReference>
<dbReference type="AlphaFoldDB" id="A0AAW2X3Y9"/>
<dbReference type="EMBL" id="JACGWN010000005">
    <property type="protein sequence ID" value="KAL0448588.1"/>
    <property type="molecule type" value="Genomic_DNA"/>
</dbReference>
<organism evidence="3">
    <name type="scientific">Sesamum latifolium</name>
    <dbReference type="NCBI Taxonomy" id="2727402"/>
    <lineage>
        <taxon>Eukaryota</taxon>
        <taxon>Viridiplantae</taxon>
        <taxon>Streptophyta</taxon>
        <taxon>Embryophyta</taxon>
        <taxon>Tracheophyta</taxon>
        <taxon>Spermatophyta</taxon>
        <taxon>Magnoliopsida</taxon>
        <taxon>eudicotyledons</taxon>
        <taxon>Gunneridae</taxon>
        <taxon>Pentapetalae</taxon>
        <taxon>asterids</taxon>
        <taxon>lamiids</taxon>
        <taxon>Lamiales</taxon>
        <taxon>Pedaliaceae</taxon>
        <taxon>Sesamum</taxon>
    </lineage>
</organism>
<feature type="region of interest" description="Disordered" evidence="1">
    <location>
        <begin position="366"/>
        <end position="386"/>
    </location>
</feature>
<dbReference type="PANTHER" id="PTHR31286">
    <property type="entry name" value="GLYCINE-RICH CELL WALL STRUCTURAL PROTEIN 1.8-LIKE"/>
    <property type="match status" value="1"/>
</dbReference>
<feature type="compositionally biased region" description="Basic and acidic residues" evidence="1">
    <location>
        <begin position="366"/>
        <end position="379"/>
    </location>
</feature>
<accession>A0AAW2X3Y9</accession>
<proteinExistence type="predicted"/>
<evidence type="ECO:0000313" key="3">
    <source>
        <dbReference type="EMBL" id="KAL0448588.1"/>
    </source>
</evidence>
<dbReference type="PANTHER" id="PTHR31286:SF167">
    <property type="entry name" value="OS09G0268800 PROTEIN"/>
    <property type="match status" value="1"/>
</dbReference>
<feature type="compositionally biased region" description="Basic and acidic residues" evidence="1">
    <location>
        <begin position="255"/>
        <end position="270"/>
    </location>
</feature>
<feature type="domain" description="DUF4283" evidence="2">
    <location>
        <begin position="41"/>
        <end position="117"/>
    </location>
</feature>
<feature type="compositionally biased region" description="Basic and acidic residues" evidence="1">
    <location>
        <begin position="301"/>
        <end position="310"/>
    </location>
</feature>
<reference evidence="3" key="1">
    <citation type="submission" date="2020-06" db="EMBL/GenBank/DDBJ databases">
        <authorList>
            <person name="Li T."/>
            <person name="Hu X."/>
            <person name="Zhang T."/>
            <person name="Song X."/>
            <person name="Zhang H."/>
            <person name="Dai N."/>
            <person name="Sheng W."/>
            <person name="Hou X."/>
            <person name="Wei L."/>
        </authorList>
    </citation>
    <scope>NUCLEOTIDE SEQUENCE</scope>
    <source>
        <strain evidence="3">KEN1</strain>
        <tissue evidence="3">Leaf</tissue>
    </source>
</reference>
<dbReference type="InterPro" id="IPR040256">
    <property type="entry name" value="At4g02000-like"/>
</dbReference>
<feature type="region of interest" description="Disordered" evidence="1">
    <location>
        <begin position="253"/>
        <end position="310"/>
    </location>
</feature>
<name>A0AAW2X3Y9_9LAMI</name>
<evidence type="ECO:0000256" key="1">
    <source>
        <dbReference type="SAM" id="MobiDB-lite"/>
    </source>
</evidence>
<reference evidence="3" key="2">
    <citation type="journal article" date="2024" name="Plant">
        <title>Genomic evolution and insights into agronomic trait innovations of Sesamum species.</title>
        <authorList>
            <person name="Miao H."/>
            <person name="Wang L."/>
            <person name="Qu L."/>
            <person name="Liu H."/>
            <person name="Sun Y."/>
            <person name="Le M."/>
            <person name="Wang Q."/>
            <person name="Wei S."/>
            <person name="Zheng Y."/>
            <person name="Lin W."/>
            <person name="Duan Y."/>
            <person name="Cao H."/>
            <person name="Xiong S."/>
            <person name="Wang X."/>
            <person name="Wei L."/>
            <person name="Li C."/>
            <person name="Ma Q."/>
            <person name="Ju M."/>
            <person name="Zhao R."/>
            <person name="Li G."/>
            <person name="Mu C."/>
            <person name="Tian Q."/>
            <person name="Mei H."/>
            <person name="Zhang T."/>
            <person name="Gao T."/>
            <person name="Zhang H."/>
        </authorList>
    </citation>
    <scope>NUCLEOTIDE SEQUENCE</scope>
    <source>
        <strain evidence="3">KEN1</strain>
    </source>
</reference>
<protein>
    <recommendedName>
        <fullName evidence="2">DUF4283 domain-containing protein</fullName>
    </recommendedName>
</protein>
<evidence type="ECO:0000259" key="2">
    <source>
        <dbReference type="Pfam" id="PF14111"/>
    </source>
</evidence>
<gene>
    <name evidence="3" type="ORF">Slati_1415200</name>
</gene>
<dbReference type="InterPro" id="IPR025558">
    <property type="entry name" value="DUF4283"/>
</dbReference>